<keyword evidence="1" id="KW-0472">Membrane</keyword>
<dbReference type="OMA" id="IYAPRYL"/>
<keyword evidence="1" id="KW-1133">Transmembrane helix</keyword>
<dbReference type="Proteomes" id="UP000030762">
    <property type="component" value="Unassembled WGS sequence"/>
</dbReference>
<evidence type="ECO:0000313" key="2">
    <source>
        <dbReference type="EMBL" id="EQC33978.1"/>
    </source>
</evidence>
<feature type="transmembrane region" description="Helical" evidence="1">
    <location>
        <begin position="304"/>
        <end position="330"/>
    </location>
</feature>
<feature type="transmembrane region" description="Helical" evidence="1">
    <location>
        <begin position="417"/>
        <end position="433"/>
    </location>
</feature>
<feature type="transmembrane region" description="Helical" evidence="1">
    <location>
        <begin position="480"/>
        <end position="503"/>
    </location>
</feature>
<keyword evidence="1" id="KW-0812">Transmembrane</keyword>
<dbReference type="STRING" id="1156394.T0RNP6"/>
<sequence length="683" mass="75914">MATRTCLLWDVRLHRLLSCVAAIIVFYVEWTGSDAVKANLLGANNPTHLASTYSSPLIGPWVASLLNSSGPWIPPTTGWLYLDSAPDGSFSASTDACHTMLPGDRIYAPRYLNKLLPRIASAAPSLPALLSSTILVDCAYSGRMVQDTTALKLHFVDPAATQLTTLFLQTVHINRPTKRLSSTCGLATFSTVDLSAVTLPDLTTPQEASYMHAVGLDFPYVLPPFYRLTVPHPHDRTVEGMWAGTLAPTNEPVSVAGTDGIYRSSIDTQASFGYVTWDFPNNPIEFMQLIHYLTTDVSKDAYGWVRLLLGMGITLTLAVNGSVALLVALRMHSVLGATWVPDVFPCVQFRIQLRALLCLVVLVSTNGWHLYEYALCTADARQGWTNTFVLTDIVRADALMVYLGLMISLAKAVRIRLRLDLVVLIYLICYQLSDKIVATHGLALEATNAFVKANYLANILEANVDGMDLWTWHENHDTNLTLLLTQMTWWLLACLLCALYAAFEKTSNMYDAKTRTWRTWRRMHHLTLLCLDNTTTNIGGRRISDQFCARVVPSTLVASKLLSRRSFSGDDVCRAGFEPRVRQKLCETYGLVAPLDEYHLIGKTHFVSPSSVWLLGYVLLDDRFILDIHDYPLVVCNAICGRRLFRVYAFPYKHSTVALDKVLLAPDAVPLASIGSLALYRLR</sequence>
<dbReference type="VEuPathDB" id="FungiDB:SDRG_08657"/>
<reference evidence="2 3" key="1">
    <citation type="submission" date="2012-04" db="EMBL/GenBank/DDBJ databases">
        <title>The Genome Sequence of Saprolegnia declina VS20.</title>
        <authorList>
            <consortium name="The Broad Institute Genome Sequencing Platform"/>
            <person name="Russ C."/>
            <person name="Nusbaum C."/>
            <person name="Tyler B."/>
            <person name="van West P."/>
            <person name="Dieguez-Uribeondo J."/>
            <person name="de Bruijn I."/>
            <person name="Tripathy S."/>
            <person name="Jiang R."/>
            <person name="Young S.K."/>
            <person name="Zeng Q."/>
            <person name="Gargeya S."/>
            <person name="Fitzgerald M."/>
            <person name="Haas B."/>
            <person name="Abouelleil A."/>
            <person name="Alvarado L."/>
            <person name="Arachchi H.M."/>
            <person name="Berlin A."/>
            <person name="Chapman S.B."/>
            <person name="Goldberg J."/>
            <person name="Griggs A."/>
            <person name="Gujja S."/>
            <person name="Hansen M."/>
            <person name="Howarth C."/>
            <person name="Imamovic A."/>
            <person name="Larimer J."/>
            <person name="McCowen C."/>
            <person name="Montmayeur A."/>
            <person name="Murphy C."/>
            <person name="Neiman D."/>
            <person name="Pearson M."/>
            <person name="Priest M."/>
            <person name="Roberts A."/>
            <person name="Saif S."/>
            <person name="Shea T."/>
            <person name="Sisk P."/>
            <person name="Sykes S."/>
            <person name="Wortman J."/>
            <person name="Nusbaum C."/>
            <person name="Birren B."/>
        </authorList>
    </citation>
    <scope>NUCLEOTIDE SEQUENCE [LARGE SCALE GENOMIC DNA]</scope>
    <source>
        <strain evidence="2 3">VS20</strain>
    </source>
</reference>
<evidence type="ECO:0000313" key="3">
    <source>
        <dbReference type="Proteomes" id="UP000030762"/>
    </source>
</evidence>
<name>T0RNP6_SAPDV</name>
<evidence type="ECO:0008006" key="4">
    <source>
        <dbReference type="Google" id="ProtNLM"/>
    </source>
</evidence>
<accession>T0RNP6</accession>
<dbReference type="InParanoid" id="T0RNP6"/>
<protein>
    <recommendedName>
        <fullName evidence="4">Transmembrane protein</fullName>
    </recommendedName>
</protein>
<organism evidence="2 3">
    <name type="scientific">Saprolegnia diclina (strain VS20)</name>
    <dbReference type="NCBI Taxonomy" id="1156394"/>
    <lineage>
        <taxon>Eukaryota</taxon>
        <taxon>Sar</taxon>
        <taxon>Stramenopiles</taxon>
        <taxon>Oomycota</taxon>
        <taxon>Saprolegniomycetes</taxon>
        <taxon>Saprolegniales</taxon>
        <taxon>Saprolegniaceae</taxon>
        <taxon>Saprolegnia</taxon>
    </lineage>
</organism>
<dbReference type="OrthoDB" id="60662at2759"/>
<feature type="transmembrane region" description="Helical" evidence="1">
    <location>
        <begin position="383"/>
        <end position="405"/>
    </location>
</feature>
<dbReference type="AlphaFoldDB" id="T0RNP6"/>
<feature type="transmembrane region" description="Helical" evidence="1">
    <location>
        <begin position="351"/>
        <end position="371"/>
    </location>
</feature>
<dbReference type="RefSeq" id="XP_008612773.1">
    <property type="nucleotide sequence ID" value="XM_008614551.1"/>
</dbReference>
<evidence type="ECO:0000256" key="1">
    <source>
        <dbReference type="SAM" id="Phobius"/>
    </source>
</evidence>
<keyword evidence="3" id="KW-1185">Reference proteome</keyword>
<proteinExistence type="predicted"/>
<gene>
    <name evidence="2" type="ORF">SDRG_08657</name>
</gene>
<dbReference type="GeneID" id="19949384"/>
<dbReference type="EMBL" id="JH767157">
    <property type="protein sequence ID" value="EQC33978.1"/>
    <property type="molecule type" value="Genomic_DNA"/>
</dbReference>